<evidence type="ECO:0000256" key="5">
    <source>
        <dbReference type="ARBA" id="ARBA00023180"/>
    </source>
</evidence>
<keyword evidence="8" id="KW-1185">Reference proteome</keyword>
<keyword evidence="5" id="KW-0325">Glycoprotein</keyword>
<dbReference type="PROSITE" id="PS51257">
    <property type="entry name" value="PROKAR_LIPOPROTEIN"/>
    <property type="match status" value="1"/>
</dbReference>
<comment type="similarity">
    <text evidence="1">Belongs to the peptidase S28 family.</text>
</comment>
<dbReference type="PANTHER" id="PTHR11010">
    <property type="entry name" value="PROTEASE S28 PRO-X CARBOXYPEPTIDASE-RELATED"/>
    <property type="match status" value="1"/>
</dbReference>
<dbReference type="SUPFAM" id="SSF53474">
    <property type="entry name" value="alpha/beta-Hydrolases"/>
    <property type="match status" value="1"/>
</dbReference>
<protein>
    <submittedName>
        <fullName evidence="7">Peptidase S28 like protein</fullName>
    </submittedName>
</protein>
<evidence type="ECO:0000256" key="3">
    <source>
        <dbReference type="ARBA" id="ARBA00022729"/>
    </source>
</evidence>
<keyword evidence="3 6" id="KW-0732">Signal</keyword>
<dbReference type="Proteomes" id="UP001057375">
    <property type="component" value="Unassembled WGS sequence"/>
</dbReference>
<evidence type="ECO:0000256" key="4">
    <source>
        <dbReference type="ARBA" id="ARBA00022801"/>
    </source>
</evidence>
<accession>A0ABQ5K0W9</accession>
<reference evidence="7" key="1">
    <citation type="submission" date="2022-03" db="EMBL/GenBank/DDBJ databases">
        <title>Draft genome sequence of Aduncisulcus paluster, a free-living microaerophilic Fornicata.</title>
        <authorList>
            <person name="Yuyama I."/>
            <person name="Kume K."/>
            <person name="Tamura T."/>
            <person name="Inagaki Y."/>
            <person name="Hashimoto T."/>
        </authorList>
    </citation>
    <scope>NUCLEOTIDE SEQUENCE</scope>
    <source>
        <strain evidence="7">NY0171</strain>
    </source>
</reference>
<keyword evidence="4" id="KW-0378">Hydrolase</keyword>
<evidence type="ECO:0000256" key="6">
    <source>
        <dbReference type="SAM" id="SignalP"/>
    </source>
</evidence>
<dbReference type="EMBL" id="BQXS01012548">
    <property type="protein sequence ID" value="GKT24822.1"/>
    <property type="molecule type" value="Genomic_DNA"/>
</dbReference>
<evidence type="ECO:0000313" key="8">
    <source>
        <dbReference type="Proteomes" id="UP001057375"/>
    </source>
</evidence>
<sequence length="473" mass="53398">MNKALIIFCLFITLAFVSCAHHVDFRSHYRQEAADVPTNDNAQQLWFDEQILDHFDPLNFTTWSQQYFINDEFCTSDNCPVIVNIGGEGPEKITSITAQELGAFLVSVEHRFYGESVPTNDTSFDNLQYLSSQQALADLATIKQHVIDTYTTYDLSQSAWITVGGSYSGCLSAWARLKYPHLYAGAIASSGPVRAWFNFPEYFEVVTDSLRTYGGDQCITRIQAATTLAEQYIQTENGRSSLAEMFNTCSDVSNETNDRATFFDSLSDPLAGTVQYAKEGDIEHACDVLINSDTDPLQALANLMDEFQAGECVESNYSNMIAEMLETDPASEFLADRSWTYQTCFEFGFYQTTTDYDPFSQYIDIDYFKSMCYDLFAQSGETEVIPDTTFTNFYYGSDRPHGTNIIFPNGTVDPWHALGVTDDVSPEEPHFMIPDGSHCSDLYAEADTDPVALSQIRFEETNLMKSWIKQWRN</sequence>
<evidence type="ECO:0000256" key="1">
    <source>
        <dbReference type="ARBA" id="ARBA00011079"/>
    </source>
</evidence>
<comment type="caution">
    <text evidence="7">The sequence shown here is derived from an EMBL/GenBank/DDBJ whole genome shotgun (WGS) entry which is preliminary data.</text>
</comment>
<gene>
    <name evidence="7" type="ORF">ADUPG1_012853</name>
</gene>
<dbReference type="InterPro" id="IPR008758">
    <property type="entry name" value="Peptidase_S28"/>
</dbReference>
<keyword evidence="2" id="KW-0645">Protease</keyword>
<dbReference type="Gene3D" id="3.40.50.1820">
    <property type="entry name" value="alpha/beta hydrolase"/>
    <property type="match status" value="1"/>
</dbReference>
<name>A0ABQ5K0W9_9EUKA</name>
<evidence type="ECO:0000256" key="2">
    <source>
        <dbReference type="ARBA" id="ARBA00022670"/>
    </source>
</evidence>
<dbReference type="Gene3D" id="1.20.120.980">
    <property type="entry name" value="Serine carboxypeptidase S28, SKS domain"/>
    <property type="match status" value="1"/>
</dbReference>
<dbReference type="PANTHER" id="PTHR11010:SF117">
    <property type="entry name" value="SERINE PROTEASE 16"/>
    <property type="match status" value="1"/>
</dbReference>
<proteinExistence type="inferred from homology"/>
<evidence type="ECO:0000313" key="7">
    <source>
        <dbReference type="EMBL" id="GKT24822.1"/>
    </source>
</evidence>
<organism evidence="7 8">
    <name type="scientific">Aduncisulcus paluster</name>
    <dbReference type="NCBI Taxonomy" id="2918883"/>
    <lineage>
        <taxon>Eukaryota</taxon>
        <taxon>Metamonada</taxon>
        <taxon>Carpediemonas-like organisms</taxon>
        <taxon>Aduncisulcus</taxon>
    </lineage>
</organism>
<feature type="signal peptide" evidence="6">
    <location>
        <begin position="1"/>
        <end position="19"/>
    </location>
</feature>
<dbReference type="InterPro" id="IPR042269">
    <property type="entry name" value="Ser_carbopepase_S28_SKS"/>
</dbReference>
<feature type="chain" id="PRO_5046024115" evidence="6">
    <location>
        <begin position="20"/>
        <end position="473"/>
    </location>
</feature>
<dbReference type="InterPro" id="IPR029058">
    <property type="entry name" value="AB_hydrolase_fold"/>
</dbReference>
<dbReference type="Pfam" id="PF05577">
    <property type="entry name" value="Peptidase_S28"/>
    <property type="match status" value="1"/>
</dbReference>